<evidence type="ECO:0000256" key="1">
    <source>
        <dbReference type="SAM" id="MobiDB-lite"/>
    </source>
</evidence>
<proteinExistence type="predicted"/>
<evidence type="ECO:0000313" key="2">
    <source>
        <dbReference type="EMBL" id="BDT98186.1"/>
    </source>
</evidence>
<protein>
    <submittedName>
        <fullName evidence="2">Uncharacterized protein</fullName>
    </submittedName>
</protein>
<dbReference type="Proteomes" id="UP001317870">
    <property type="component" value="Chromosome"/>
</dbReference>
<dbReference type="RefSeq" id="WP_281878183.1">
    <property type="nucleotide sequence ID" value="NZ_AP026978.1"/>
</dbReference>
<organism evidence="2 3">
    <name type="scientific">Nocardia sputorum</name>
    <dbReference type="NCBI Taxonomy" id="2984338"/>
    <lineage>
        <taxon>Bacteria</taxon>
        <taxon>Bacillati</taxon>
        <taxon>Actinomycetota</taxon>
        <taxon>Actinomycetes</taxon>
        <taxon>Mycobacteriales</taxon>
        <taxon>Nocardiaceae</taxon>
        <taxon>Nocardia</taxon>
    </lineage>
</organism>
<reference evidence="2 3" key="1">
    <citation type="submission" date="2022-11" db="EMBL/GenBank/DDBJ databases">
        <title>Genome Sequencing of Nocardia sp. ON39_IFM12276 and assembly.</title>
        <authorList>
            <person name="Shimojima M."/>
            <person name="Toyokawa M."/>
            <person name="Uesaka K."/>
        </authorList>
    </citation>
    <scope>NUCLEOTIDE SEQUENCE [LARGE SCALE GENOMIC DNA]</scope>
    <source>
        <strain evidence="2 3">IFM 12276</strain>
    </source>
</reference>
<name>A0ABN6TZ47_9NOCA</name>
<feature type="compositionally biased region" description="Basic and acidic residues" evidence="1">
    <location>
        <begin position="50"/>
        <end position="61"/>
    </location>
</feature>
<sequence length="67" mass="7473">MLVELVGDDDVVSVELVQPLGLTGREAVPIIETARTGSSHMREYLLGQPRPEKQRPSRRDNQGFATR</sequence>
<evidence type="ECO:0000313" key="3">
    <source>
        <dbReference type="Proteomes" id="UP001317870"/>
    </source>
</evidence>
<accession>A0ABN6TZ47</accession>
<dbReference type="EMBL" id="AP026978">
    <property type="protein sequence ID" value="BDT98186.1"/>
    <property type="molecule type" value="Genomic_DNA"/>
</dbReference>
<feature type="region of interest" description="Disordered" evidence="1">
    <location>
        <begin position="39"/>
        <end position="67"/>
    </location>
</feature>
<gene>
    <name evidence="2" type="ORF">IFM12276_12150</name>
</gene>
<keyword evidence="3" id="KW-1185">Reference proteome</keyword>